<feature type="transmembrane region" description="Helical" evidence="4">
    <location>
        <begin position="258"/>
        <end position="279"/>
    </location>
</feature>
<dbReference type="PANTHER" id="PTHR11360:SF304">
    <property type="entry name" value="MFS DOMAIN-CONTAINING PROTEIN"/>
    <property type="match status" value="1"/>
</dbReference>
<evidence type="ECO:0000256" key="3">
    <source>
        <dbReference type="ARBA" id="ARBA00023136"/>
    </source>
</evidence>
<dbReference type="Pfam" id="PF07690">
    <property type="entry name" value="MFS_1"/>
    <property type="match status" value="2"/>
</dbReference>
<dbReference type="RefSeq" id="WP_087268596.1">
    <property type="nucleotide sequence ID" value="NZ_JBJGBV010000008.1"/>
</dbReference>
<feature type="transmembrane region" description="Helical" evidence="4">
    <location>
        <begin position="145"/>
        <end position="165"/>
    </location>
</feature>
<keyword evidence="2 4" id="KW-1133">Transmembrane helix</keyword>
<keyword evidence="7" id="KW-1185">Reference proteome</keyword>
<feature type="transmembrane region" description="Helical" evidence="4">
    <location>
        <begin position="323"/>
        <end position="343"/>
    </location>
</feature>
<comment type="caution">
    <text evidence="6">The sequence shown here is derived from an EMBL/GenBank/DDBJ whole genome shotgun (WGS) entry which is preliminary data.</text>
</comment>
<feature type="transmembrane region" description="Helical" evidence="4">
    <location>
        <begin position="228"/>
        <end position="246"/>
    </location>
</feature>
<dbReference type="Gene3D" id="1.20.1250.20">
    <property type="entry name" value="MFS general substrate transporter like domains"/>
    <property type="match status" value="2"/>
</dbReference>
<dbReference type="InterPro" id="IPR050327">
    <property type="entry name" value="Proton-linked_MCT"/>
</dbReference>
<evidence type="ECO:0000259" key="5">
    <source>
        <dbReference type="PROSITE" id="PS50850"/>
    </source>
</evidence>
<organism evidence="6 7">
    <name type="scientific">Pseudomonas caspiana</name>
    <dbReference type="NCBI Taxonomy" id="1451454"/>
    <lineage>
        <taxon>Bacteria</taxon>
        <taxon>Pseudomonadati</taxon>
        <taxon>Pseudomonadota</taxon>
        <taxon>Gammaproteobacteria</taxon>
        <taxon>Pseudomonadales</taxon>
        <taxon>Pseudomonadaceae</taxon>
        <taxon>Pseudomonas</taxon>
    </lineage>
</organism>
<evidence type="ECO:0000313" key="7">
    <source>
        <dbReference type="Proteomes" id="UP000195440"/>
    </source>
</evidence>
<dbReference type="Proteomes" id="UP000195440">
    <property type="component" value="Unassembled WGS sequence"/>
</dbReference>
<dbReference type="GO" id="GO:0019531">
    <property type="term" value="F:oxalate transmembrane transporter activity"/>
    <property type="evidence" value="ECO:0007669"/>
    <property type="project" value="InterPro"/>
</dbReference>
<evidence type="ECO:0000313" key="6">
    <source>
        <dbReference type="EMBL" id="OUM73196.1"/>
    </source>
</evidence>
<proteinExistence type="predicted"/>
<evidence type="ECO:0000256" key="4">
    <source>
        <dbReference type="SAM" id="Phobius"/>
    </source>
</evidence>
<feature type="transmembrane region" description="Helical" evidence="4">
    <location>
        <begin position="300"/>
        <end position="317"/>
    </location>
</feature>
<accession>A0A1Y3P045</accession>
<dbReference type="OrthoDB" id="9793415at2"/>
<keyword evidence="3 4" id="KW-0472">Membrane</keyword>
<dbReference type="CDD" id="cd17353">
    <property type="entry name" value="MFS_OFA_like"/>
    <property type="match status" value="1"/>
</dbReference>
<feature type="transmembrane region" description="Helical" evidence="4">
    <location>
        <begin position="51"/>
        <end position="72"/>
    </location>
</feature>
<dbReference type="AlphaFoldDB" id="A0A1Y3P045"/>
<dbReference type="PANTHER" id="PTHR11360">
    <property type="entry name" value="MONOCARBOXYLATE TRANSPORTER"/>
    <property type="match status" value="1"/>
</dbReference>
<dbReference type="InterPro" id="IPR026355">
    <property type="entry name" value="Oxa/Form_antiport"/>
</dbReference>
<feature type="transmembrane region" description="Helical" evidence="4">
    <location>
        <begin position="388"/>
        <end position="410"/>
    </location>
</feature>
<gene>
    <name evidence="6" type="ORF">AUC60_14455</name>
</gene>
<dbReference type="InterPro" id="IPR036259">
    <property type="entry name" value="MFS_trans_sf"/>
</dbReference>
<feature type="transmembrane region" description="Helical" evidence="4">
    <location>
        <begin position="115"/>
        <end position="138"/>
    </location>
</feature>
<feature type="transmembrane region" description="Helical" evidence="4">
    <location>
        <begin position="177"/>
        <end position="196"/>
    </location>
</feature>
<dbReference type="NCBIfam" id="TIGR04259">
    <property type="entry name" value="oxa_formateAnti"/>
    <property type="match status" value="1"/>
</dbReference>
<dbReference type="InterPro" id="IPR020846">
    <property type="entry name" value="MFS_dom"/>
</dbReference>
<dbReference type="PROSITE" id="PS50850">
    <property type="entry name" value="MFS"/>
    <property type="match status" value="1"/>
</dbReference>
<dbReference type="InterPro" id="IPR011701">
    <property type="entry name" value="MFS"/>
</dbReference>
<name>A0A1Y3P045_9PSED</name>
<feature type="transmembrane region" description="Helical" evidence="4">
    <location>
        <begin position="363"/>
        <end position="382"/>
    </location>
</feature>
<evidence type="ECO:0000256" key="2">
    <source>
        <dbReference type="ARBA" id="ARBA00022989"/>
    </source>
</evidence>
<dbReference type="EMBL" id="LOHF01000011">
    <property type="protein sequence ID" value="OUM73196.1"/>
    <property type="molecule type" value="Genomic_DNA"/>
</dbReference>
<sequence>MVSKTLTLEQPAVGAFSSRWYQLVIGMVCMMAISSPQYVWTLFTGPLTQKLGVSLAQVQITFSLLIILQTFFSPAQGWLIDRFGLRKLIATGCVLSGLSWVLASQATSLTALYLSYGLLGGLGTGIVYVGIVGLMVRWFPDRRGLAAGAVAAGYGMGAMLTTFPISNSLKDVGMESTLMTFGLILGVVGFVASQFLRQPPAQLAEQPVPIVGRVVADVAPRQMLKTPLFWLMFAMFTMMSTSGLMVTSQMASFAKDFGMTNVMVMGMAALPLALTIDRICNGLTRPLFGWISDHWGRENTMAFAFFFEGVAMTLWFLTIDNPVLFVLLSGVVFLGWGEIFSLFPSTLTDTFGSKNATTNYGFLYMAQGIGSIFGGPVAALLHQYTDSWVPVFAVAISFDIITAALAFFVLKRMRINWLAKNAPQPVNQGV</sequence>
<evidence type="ECO:0000256" key="1">
    <source>
        <dbReference type="ARBA" id="ARBA00022692"/>
    </source>
</evidence>
<feature type="transmembrane region" description="Helical" evidence="4">
    <location>
        <begin position="20"/>
        <end position="39"/>
    </location>
</feature>
<protein>
    <submittedName>
        <fullName evidence="6">Oxalate/formate MFS antiporter</fullName>
    </submittedName>
</protein>
<keyword evidence="1 4" id="KW-0812">Transmembrane</keyword>
<reference evidence="6 7" key="1">
    <citation type="journal article" date="2017" name="Syst. Appl. Microbiol.">
        <title>Pseudomonas caspiana sp. nov., a citrus pathogen in the Pseudomonas syringae phylogenetic group.</title>
        <authorList>
            <person name="Busquets A."/>
            <person name="Gomila M."/>
            <person name="Beiki F."/>
            <person name="Mulet M."/>
            <person name="Rahimian H."/>
            <person name="Garcia-Valdes E."/>
            <person name="Lalucat J."/>
        </authorList>
    </citation>
    <scope>NUCLEOTIDE SEQUENCE [LARGE SCALE GENOMIC DNA]</scope>
    <source>
        <strain evidence="6 7">FBF102</strain>
    </source>
</reference>
<dbReference type="GO" id="GO:0016020">
    <property type="term" value="C:membrane"/>
    <property type="evidence" value="ECO:0007669"/>
    <property type="project" value="InterPro"/>
</dbReference>
<dbReference type="SUPFAM" id="SSF103473">
    <property type="entry name" value="MFS general substrate transporter"/>
    <property type="match status" value="1"/>
</dbReference>
<feature type="transmembrane region" description="Helical" evidence="4">
    <location>
        <begin position="84"/>
        <end position="103"/>
    </location>
</feature>
<feature type="domain" description="Major facilitator superfamily (MFS) profile" evidence="5">
    <location>
        <begin position="7"/>
        <end position="414"/>
    </location>
</feature>